<dbReference type="InterPro" id="IPR000620">
    <property type="entry name" value="EamA_dom"/>
</dbReference>
<evidence type="ECO:0000256" key="9">
    <source>
        <dbReference type="ARBA" id="ARBA00022989"/>
    </source>
</evidence>
<keyword evidence="7 12" id="KW-0812">Transmembrane</keyword>
<evidence type="ECO:0000256" key="1">
    <source>
        <dbReference type="ARBA" id="ARBA00004651"/>
    </source>
</evidence>
<keyword evidence="5" id="KW-0997">Cell inner membrane</keyword>
<proteinExistence type="inferred from homology"/>
<dbReference type="InterPro" id="IPR037185">
    <property type="entry name" value="EmrE-like"/>
</dbReference>
<keyword evidence="9 12" id="KW-1133">Transmembrane helix</keyword>
<feature type="transmembrane region" description="Helical" evidence="12">
    <location>
        <begin position="39"/>
        <end position="61"/>
    </location>
</feature>
<dbReference type="PANTHER" id="PTHR30561">
    <property type="entry name" value="SMR FAMILY PROTON-DEPENDENT DRUG EFFLUX TRANSPORTER SUGE"/>
    <property type="match status" value="1"/>
</dbReference>
<keyword evidence="10" id="KW-0443">Lipid metabolism</keyword>
<dbReference type="SUPFAM" id="SSF103481">
    <property type="entry name" value="Multidrug resistance efflux transporter EmrE"/>
    <property type="match status" value="1"/>
</dbReference>
<evidence type="ECO:0000259" key="13">
    <source>
        <dbReference type="Pfam" id="PF00892"/>
    </source>
</evidence>
<dbReference type="Gene3D" id="1.10.3730.20">
    <property type="match status" value="1"/>
</dbReference>
<dbReference type="RefSeq" id="WP_186842363.1">
    <property type="nucleotide sequence ID" value="NZ_WJBC01000010.1"/>
</dbReference>
<comment type="caution">
    <text evidence="14">The sequence shown here is derived from an EMBL/GenBank/DDBJ whole genome shotgun (WGS) entry which is preliminary data.</text>
</comment>
<dbReference type="PANTHER" id="PTHR30561:SF9">
    <property type="entry name" value="4-AMINO-4-DEOXY-L-ARABINOSE-PHOSPHOUNDECAPRENOL FLIPPASE SUBUNIT ARNF-RELATED"/>
    <property type="match status" value="1"/>
</dbReference>
<comment type="similarity">
    <text evidence="2">Belongs to the EamA transporter family.</text>
</comment>
<evidence type="ECO:0000256" key="8">
    <source>
        <dbReference type="ARBA" id="ARBA00022985"/>
    </source>
</evidence>
<evidence type="ECO:0000256" key="10">
    <source>
        <dbReference type="ARBA" id="ARBA00023098"/>
    </source>
</evidence>
<protein>
    <submittedName>
        <fullName evidence="14">EamA family transporter</fullName>
    </submittedName>
</protein>
<keyword evidence="6" id="KW-0441">Lipid A biosynthesis</keyword>
<dbReference type="Pfam" id="PF00892">
    <property type="entry name" value="EamA"/>
    <property type="match status" value="1"/>
</dbReference>
<evidence type="ECO:0000256" key="6">
    <source>
        <dbReference type="ARBA" id="ARBA00022556"/>
    </source>
</evidence>
<evidence type="ECO:0000256" key="11">
    <source>
        <dbReference type="ARBA" id="ARBA00023136"/>
    </source>
</evidence>
<evidence type="ECO:0000256" key="7">
    <source>
        <dbReference type="ARBA" id="ARBA00022692"/>
    </source>
</evidence>
<dbReference type="EMBL" id="WJBC01000010">
    <property type="protein sequence ID" value="MBC3804480.1"/>
    <property type="molecule type" value="Genomic_DNA"/>
</dbReference>
<keyword evidence="11 12" id="KW-0472">Membrane</keyword>
<evidence type="ECO:0000256" key="5">
    <source>
        <dbReference type="ARBA" id="ARBA00022519"/>
    </source>
</evidence>
<dbReference type="Proteomes" id="UP000603234">
    <property type="component" value="Unassembled WGS sequence"/>
</dbReference>
<evidence type="ECO:0000313" key="14">
    <source>
        <dbReference type="EMBL" id="MBC3804480.1"/>
    </source>
</evidence>
<evidence type="ECO:0000256" key="2">
    <source>
        <dbReference type="ARBA" id="ARBA00007362"/>
    </source>
</evidence>
<dbReference type="InterPro" id="IPR000390">
    <property type="entry name" value="Small_drug/metabolite_transptr"/>
</dbReference>
<name>A0ABR6WVA3_9FIRM</name>
<feature type="domain" description="EamA" evidence="13">
    <location>
        <begin position="5"/>
        <end position="112"/>
    </location>
</feature>
<keyword evidence="15" id="KW-1185">Reference proteome</keyword>
<keyword evidence="8" id="KW-0448">Lipopolysaccharide biosynthesis</keyword>
<evidence type="ECO:0000256" key="4">
    <source>
        <dbReference type="ARBA" id="ARBA00022516"/>
    </source>
</evidence>
<comment type="subcellular location">
    <subcellularLocation>
        <location evidence="1">Cell membrane</location>
        <topology evidence="1">Multi-pass membrane protein</topology>
    </subcellularLocation>
</comment>
<evidence type="ECO:0000256" key="3">
    <source>
        <dbReference type="ARBA" id="ARBA00022475"/>
    </source>
</evidence>
<sequence length="116" mass="12695">MIILFLCYLVCTVSGLTLVKFGANNNAFALNSSFFNLSLSYTTLLGLFLYIISFLMWIVIVQKYNLSYIAPMATGLSQVLIIAASIFILGEKIGTFQWLGIALVLGGVVLMNVKTV</sequence>
<evidence type="ECO:0000313" key="15">
    <source>
        <dbReference type="Proteomes" id="UP000603234"/>
    </source>
</evidence>
<organism evidence="14 15">
    <name type="scientific">Acetobacterium fimetarium</name>
    <dbReference type="NCBI Taxonomy" id="52691"/>
    <lineage>
        <taxon>Bacteria</taxon>
        <taxon>Bacillati</taxon>
        <taxon>Bacillota</taxon>
        <taxon>Clostridia</taxon>
        <taxon>Eubacteriales</taxon>
        <taxon>Eubacteriaceae</taxon>
        <taxon>Acetobacterium</taxon>
    </lineage>
</organism>
<feature type="transmembrane region" description="Helical" evidence="12">
    <location>
        <begin position="68"/>
        <end position="89"/>
    </location>
</feature>
<keyword evidence="3" id="KW-1003">Cell membrane</keyword>
<evidence type="ECO:0000256" key="12">
    <source>
        <dbReference type="SAM" id="Phobius"/>
    </source>
</evidence>
<gene>
    <name evidence="14" type="ORF">GH808_08545</name>
</gene>
<reference evidence="14 15" key="1">
    <citation type="journal article" date="2020" name="mSystems">
        <title>Defining Genomic and Predicted Metabolic Features of the Acetobacterium Genus.</title>
        <authorList>
            <person name="Ross D.E."/>
            <person name="Marshall C.W."/>
            <person name="Gulliver D."/>
            <person name="May H.D."/>
            <person name="Norman R.S."/>
        </authorList>
    </citation>
    <scope>NUCLEOTIDE SEQUENCE [LARGE SCALE GENOMIC DNA]</scope>
    <source>
        <strain evidence="14 15">DSM 8238</strain>
    </source>
</reference>
<feature type="transmembrane region" description="Helical" evidence="12">
    <location>
        <begin position="95"/>
        <end position="113"/>
    </location>
</feature>
<accession>A0ABR6WVA3</accession>
<keyword evidence="4" id="KW-0444">Lipid biosynthesis</keyword>